<dbReference type="AlphaFoldDB" id="A0A819WZJ7"/>
<feature type="coiled-coil region" evidence="1">
    <location>
        <begin position="1"/>
        <end position="28"/>
    </location>
</feature>
<comment type="caution">
    <text evidence="2">The sequence shown here is derived from an EMBL/GenBank/DDBJ whole genome shotgun (WGS) entry which is preliminary data.</text>
</comment>
<feature type="non-terminal residue" evidence="2">
    <location>
        <position position="1"/>
    </location>
</feature>
<evidence type="ECO:0000313" key="2">
    <source>
        <dbReference type="EMBL" id="CAF4132856.1"/>
    </source>
</evidence>
<proteinExistence type="predicted"/>
<organism evidence="2 3">
    <name type="scientific">Rotaria sordida</name>
    <dbReference type="NCBI Taxonomy" id="392033"/>
    <lineage>
        <taxon>Eukaryota</taxon>
        <taxon>Metazoa</taxon>
        <taxon>Spiralia</taxon>
        <taxon>Gnathifera</taxon>
        <taxon>Rotifera</taxon>
        <taxon>Eurotatoria</taxon>
        <taxon>Bdelloidea</taxon>
        <taxon>Philodinida</taxon>
        <taxon>Philodinidae</taxon>
        <taxon>Rotaria</taxon>
    </lineage>
</organism>
<sequence length="37" mass="4394">VATLQSEYNLNENEVEELRHKIRRASIQSIPKHFPFV</sequence>
<protein>
    <submittedName>
        <fullName evidence="2">Uncharacterized protein</fullName>
    </submittedName>
</protein>
<evidence type="ECO:0000256" key="1">
    <source>
        <dbReference type="SAM" id="Coils"/>
    </source>
</evidence>
<gene>
    <name evidence="2" type="ORF">FNK824_LOCUS32832</name>
</gene>
<accession>A0A819WZJ7</accession>
<name>A0A819WZJ7_9BILA</name>
<dbReference type="Proteomes" id="UP000663874">
    <property type="component" value="Unassembled WGS sequence"/>
</dbReference>
<dbReference type="EMBL" id="CAJOBE010011528">
    <property type="protein sequence ID" value="CAF4132856.1"/>
    <property type="molecule type" value="Genomic_DNA"/>
</dbReference>
<reference evidence="2" key="1">
    <citation type="submission" date="2021-02" db="EMBL/GenBank/DDBJ databases">
        <authorList>
            <person name="Nowell W R."/>
        </authorList>
    </citation>
    <scope>NUCLEOTIDE SEQUENCE</scope>
</reference>
<keyword evidence="1" id="KW-0175">Coiled coil</keyword>
<evidence type="ECO:0000313" key="3">
    <source>
        <dbReference type="Proteomes" id="UP000663874"/>
    </source>
</evidence>